<name>C2FU96_SPHSI</name>
<dbReference type="AlphaFoldDB" id="C2FU96"/>
<evidence type="ECO:0008006" key="3">
    <source>
        <dbReference type="Google" id="ProtNLM"/>
    </source>
</evidence>
<organism evidence="1 2">
    <name type="scientific">Sphingobacterium spiritivorum ATCC 33300</name>
    <dbReference type="NCBI Taxonomy" id="525372"/>
    <lineage>
        <taxon>Bacteria</taxon>
        <taxon>Pseudomonadati</taxon>
        <taxon>Bacteroidota</taxon>
        <taxon>Sphingobacteriia</taxon>
        <taxon>Sphingobacteriales</taxon>
        <taxon>Sphingobacteriaceae</taxon>
        <taxon>Sphingobacterium</taxon>
    </lineage>
</organism>
<evidence type="ECO:0000313" key="1">
    <source>
        <dbReference type="EMBL" id="EEI93474.1"/>
    </source>
</evidence>
<dbReference type="Gene3D" id="2.60.40.2340">
    <property type="match status" value="1"/>
</dbReference>
<gene>
    <name evidence="1" type="ORF">HMPREF0765_0902</name>
</gene>
<sequence length="350" mass="38802">MKSKNNNPSLIRIQMFSTQTRIKNMNKVYTLLCALFCLAVTFSSCTKTEELTPLPEDKMLEYKVVNLTDDQVIYGAIDNQKNTITVYLPFYYGLSVIDPEIKLSNGAKLKEEILPVQVEATGTTYTVTAANGISRTYTLHIVLQSTPSLAVSWQTPLALSQSPGKTMPAILGNFAHSNARLVKVTLINQENQKRYSMGVNSASIMTSGNDTYILRFNGTEYIDRIPADITNGTYKVEVQSLGHTSVIAEPLTITYVQPDVYLPKSSIDLKKTDEWEIVPQSNTVFLGLQKVTATVNGKDYVLPVKSWSRTALKVGFPTDFPGGNLPAVTVRFDFEGWKSVTLSAWLNITT</sequence>
<comment type="caution">
    <text evidence="1">The sequence shown here is derived from an EMBL/GenBank/DDBJ whole genome shotgun (WGS) entry which is preliminary data.</text>
</comment>
<proteinExistence type="predicted"/>
<dbReference type="EMBL" id="ACHB01000021">
    <property type="protein sequence ID" value="EEI93474.1"/>
    <property type="molecule type" value="Genomic_DNA"/>
</dbReference>
<reference evidence="1 2" key="1">
    <citation type="submission" date="2009-01" db="EMBL/GenBank/DDBJ databases">
        <authorList>
            <person name="Qin X."/>
            <person name="Bachman B."/>
            <person name="Battles P."/>
            <person name="Bell A."/>
            <person name="Bess C."/>
            <person name="Bickham C."/>
            <person name="Chaboub L."/>
            <person name="Chen D."/>
            <person name="Coyle M."/>
            <person name="Deiros D.R."/>
            <person name="Dinh H."/>
            <person name="Forbes L."/>
            <person name="Fowler G."/>
            <person name="Francisco L."/>
            <person name="Fu Q."/>
            <person name="Gubbala S."/>
            <person name="Hale W."/>
            <person name="Han Y."/>
            <person name="Hemphill L."/>
            <person name="Highlander S.K."/>
            <person name="Hirani K."/>
            <person name="Hogues M."/>
            <person name="Jackson L."/>
            <person name="Jakkamsetti A."/>
            <person name="Javaid M."/>
            <person name="Jiang H."/>
            <person name="Korchina V."/>
            <person name="Kovar C."/>
            <person name="Lara F."/>
            <person name="Lee S."/>
            <person name="Mata R."/>
            <person name="Mathew T."/>
            <person name="Moen C."/>
            <person name="Morales K."/>
            <person name="Munidasa M."/>
            <person name="Nazareth L."/>
            <person name="Ngo R."/>
            <person name="Nguyen L."/>
            <person name="Okwuonu G."/>
            <person name="Ongeri F."/>
            <person name="Patil S."/>
            <person name="Petrosino J."/>
            <person name="Pham C."/>
            <person name="Pham P."/>
            <person name="Pu L.-L."/>
            <person name="Puazo M."/>
            <person name="Raj R."/>
            <person name="Reid J."/>
            <person name="Rouhana J."/>
            <person name="Saada N."/>
            <person name="Shang Y."/>
            <person name="Simmons D."/>
            <person name="Thornton R."/>
            <person name="Warren J."/>
            <person name="Weissenberger G."/>
            <person name="Zhang J."/>
            <person name="Zhang L."/>
            <person name="Zhou C."/>
            <person name="Zhu D."/>
            <person name="Muzny D."/>
            <person name="Worley K."/>
            <person name="Gibbs R."/>
        </authorList>
    </citation>
    <scope>NUCLEOTIDE SEQUENCE [LARGE SCALE GENOMIC DNA]</scope>
    <source>
        <strain evidence="1 2">ATCC 33300</strain>
    </source>
</reference>
<evidence type="ECO:0000313" key="2">
    <source>
        <dbReference type="Proteomes" id="UP000006241"/>
    </source>
</evidence>
<dbReference type="Proteomes" id="UP000006241">
    <property type="component" value="Unassembled WGS sequence"/>
</dbReference>
<dbReference type="HOGENOM" id="CLU_792027_0_0_10"/>
<protein>
    <recommendedName>
        <fullName evidence="3">DUF5018 domain-containing protein</fullName>
    </recommendedName>
</protein>
<accession>C2FU96</accession>